<dbReference type="InterPro" id="IPR000868">
    <property type="entry name" value="Isochorismatase-like_dom"/>
</dbReference>
<feature type="domain" description="Isochorismatase-like" evidence="2">
    <location>
        <begin position="19"/>
        <end position="203"/>
    </location>
</feature>
<evidence type="ECO:0000259" key="2">
    <source>
        <dbReference type="Pfam" id="PF00857"/>
    </source>
</evidence>
<dbReference type="CDD" id="cd00431">
    <property type="entry name" value="cysteine_hydrolases"/>
    <property type="match status" value="1"/>
</dbReference>
<keyword evidence="1 3" id="KW-0378">Hydrolase</keyword>
<dbReference type="PANTHER" id="PTHR43540:SF1">
    <property type="entry name" value="ISOCHORISMATASE HYDROLASE"/>
    <property type="match status" value="1"/>
</dbReference>
<accession>A0A4U6RYC4</accession>
<dbReference type="InterPro" id="IPR036380">
    <property type="entry name" value="Isochorismatase-like_sf"/>
</dbReference>
<reference evidence="3 4" key="1">
    <citation type="submission" date="2019-05" db="EMBL/GenBank/DDBJ databases">
        <title>Draft Genome of Bradyrhizobium elkanii strain SEMIA 938, Used in Commercial Inoculants for Lupinus spp. in Brazil.</title>
        <authorList>
            <person name="Hungria M."/>
            <person name="Delamuta J.R.M."/>
            <person name="Ribeiro R.A."/>
            <person name="Nogueira M.A."/>
        </authorList>
    </citation>
    <scope>NUCLEOTIDE SEQUENCE [LARGE SCALE GENOMIC DNA]</scope>
    <source>
        <strain evidence="3 4">Semia 938</strain>
    </source>
</reference>
<dbReference type="GO" id="GO:0016787">
    <property type="term" value="F:hydrolase activity"/>
    <property type="evidence" value="ECO:0007669"/>
    <property type="project" value="UniProtKB-KW"/>
</dbReference>
<dbReference type="PANTHER" id="PTHR43540">
    <property type="entry name" value="PEROXYUREIDOACRYLATE/UREIDOACRYLATE AMIDOHYDROLASE-RELATED"/>
    <property type="match status" value="1"/>
</dbReference>
<gene>
    <name evidence="3" type="ORF">FDV58_18045</name>
</gene>
<dbReference type="InterPro" id="IPR050272">
    <property type="entry name" value="Isochorismatase-like_hydrls"/>
</dbReference>
<sequence length="221" mass="24578">MSTTEFPTTREVPLNAKESALLFIDVQNFCVRRDGGEFKDVPDAEIAGKYGYYFDRLKNLAIPNMQRLQAAFRGAGIEVLYTTIENLTKDGRDRSLDYKITGFNVPKGSWDGKVIDELAPGDDEIVLPKSSSSVFVSTHIDYLLRNLGVKQLVLAGLVTDQCVESAVRDACDLGYLVTLVPDACAAYSQDRHDNTLRAIKGYCRQIDTEALLDEIGRRSDK</sequence>
<evidence type="ECO:0000313" key="4">
    <source>
        <dbReference type="Proteomes" id="UP000305095"/>
    </source>
</evidence>
<dbReference type="Pfam" id="PF00857">
    <property type="entry name" value="Isochorismatase"/>
    <property type="match status" value="1"/>
</dbReference>
<evidence type="ECO:0000313" key="3">
    <source>
        <dbReference type="EMBL" id="TKV80257.1"/>
    </source>
</evidence>
<comment type="caution">
    <text evidence="3">The sequence shown here is derived from an EMBL/GenBank/DDBJ whole genome shotgun (WGS) entry which is preliminary data.</text>
</comment>
<protein>
    <submittedName>
        <fullName evidence="3">Cysteine hydrolase</fullName>
    </submittedName>
</protein>
<dbReference type="AlphaFoldDB" id="A0A4U6RYC4"/>
<name>A0A4U6RYC4_BRAEL</name>
<dbReference type="Proteomes" id="UP000305095">
    <property type="component" value="Unassembled WGS sequence"/>
</dbReference>
<dbReference type="Gene3D" id="3.40.50.850">
    <property type="entry name" value="Isochorismatase-like"/>
    <property type="match status" value="1"/>
</dbReference>
<dbReference type="EMBL" id="SZZP01000010">
    <property type="protein sequence ID" value="TKV80257.1"/>
    <property type="molecule type" value="Genomic_DNA"/>
</dbReference>
<evidence type="ECO:0000256" key="1">
    <source>
        <dbReference type="ARBA" id="ARBA00022801"/>
    </source>
</evidence>
<organism evidence="3 4">
    <name type="scientific">Bradyrhizobium elkanii</name>
    <dbReference type="NCBI Taxonomy" id="29448"/>
    <lineage>
        <taxon>Bacteria</taxon>
        <taxon>Pseudomonadati</taxon>
        <taxon>Pseudomonadota</taxon>
        <taxon>Alphaproteobacteria</taxon>
        <taxon>Hyphomicrobiales</taxon>
        <taxon>Nitrobacteraceae</taxon>
        <taxon>Bradyrhizobium</taxon>
    </lineage>
</organism>
<proteinExistence type="predicted"/>
<dbReference type="SUPFAM" id="SSF52499">
    <property type="entry name" value="Isochorismatase-like hydrolases"/>
    <property type="match status" value="1"/>
</dbReference>
<dbReference type="RefSeq" id="WP_137479542.1">
    <property type="nucleotide sequence ID" value="NZ_SZZP01000010.1"/>
</dbReference>